<proteinExistence type="predicted"/>
<dbReference type="EMBL" id="UOFX01000027">
    <property type="protein sequence ID" value="VAX07679.1"/>
    <property type="molecule type" value="Genomic_DNA"/>
</dbReference>
<sequence length="109" mass="12776">MSKEITQHHQIFENLKQTQDDGMEFRKKTGQREIDHFSQVAKMVRIGLGVLSDIGVKARIAISDLTKLATCKHYLQVQKARAGYVRHECEWYGVRWWEYKEIAREVLGL</sequence>
<evidence type="ECO:0000313" key="1">
    <source>
        <dbReference type="EMBL" id="VAX07679.1"/>
    </source>
</evidence>
<reference evidence="1" key="1">
    <citation type="submission" date="2018-06" db="EMBL/GenBank/DDBJ databases">
        <authorList>
            <person name="Zhirakovskaya E."/>
        </authorList>
    </citation>
    <scope>NUCLEOTIDE SEQUENCE</scope>
</reference>
<protein>
    <submittedName>
        <fullName evidence="1">Uncharacterized protein</fullName>
    </submittedName>
</protein>
<dbReference type="AlphaFoldDB" id="A0A3B1AP11"/>
<gene>
    <name evidence="1" type="ORF">MNBD_GAMMA26-1410</name>
</gene>
<accession>A0A3B1AP11</accession>
<organism evidence="1">
    <name type="scientific">hydrothermal vent metagenome</name>
    <dbReference type="NCBI Taxonomy" id="652676"/>
    <lineage>
        <taxon>unclassified sequences</taxon>
        <taxon>metagenomes</taxon>
        <taxon>ecological metagenomes</taxon>
    </lineage>
</organism>
<name>A0A3B1AP11_9ZZZZ</name>